<dbReference type="AlphaFoldDB" id="A0A8S0Q0Y4"/>
<dbReference type="PANTHER" id="PTHR21426">
    <property type="entry name" value="EXOCYST COMPLEX COMPONENT 8"/>
    <property type="match status" value="1"/>
</dbReference>
<dbReference type="PANTHER" id="PTHR21426:SF13">
    <property type="entry name" value="OS08G0566700 PROTEIN"/>
    <property type="match status" value="1"/>
</dbReference>
<feature type="compositionally biased region" description="Basic and acidic residues" evidence="2">
    <location>
        <begin position="212"/>
        <end position="233"/>
    </location>
</feature>
<organism evidence="3 4">
    <name type="scientific">Olea europaea subsp. europaea</name>
    <dbReference type="NCBI Taxonomy" id="158383"/>
    <lineage>
        <taxon>Eukaryota</taxon>
        <taxon>Viridiplantae</taxon>
        <taxon>Streptophyta</taxon>
        <taxon>Embryophyta</taxon>
        <taxon>Tracheophyta</taxon>
        <taxon>Spermatophyta</taxon>
        <taxon>Magnoliopsida</taxon>
        <taxon>eudicotyledons</taxon>
        <taxon>Gunneridae</taxon>
        <taxon>Pentapetalae</taxon>
        <taxon>asterids</taxon>
        <taxon>lamiids</taxon>
        <taxon>Lamiales</taxon>
        <taxon>Oleaceae</taxon>
        <taxon>Oleeae</taxon>
        <taxon>Olea</taxon>
    </lineage>
</organism>
<accession>A0A8S0Q0Y4</accession>
<dbReference type="EMBL" id="CACTIH010000355">
    <property type="protein sequence ID" value="CAA2959923.1"/>
    <property type="molecule type" value="Genomic_DNA"/>
</dbReference>
<protein>
    <submittedName>
        <fullName evidence="3">Uncharacterized protein</fullName>
    </submittedName>
</protein>
<dbReference type="InterPro" id="IPR033961">
    <property type="entry name" value="Exo84"/>
</dbReference>
<dbReference type="GO" id="GO:0006887">
    <property type="term" value="P:exocytosis"/>
    <property type="evidence" value="ECO:0007669"/>
    <property type="project" value="InterPro"/>
</dbReference>
<feature type="region of interest" description="Disordered" evidence="2">
    <location>
        <begin position="188"/>
        <end position="233"/>
    </location>
</feature>
<evidence type="ECO:0000256" key="2">
    <source>
        <dbReference type="SAM" id="MobiDB-lite"/>
    </source>
</evidence>
<dbReference type="OrthoDB" id="642193at2759"/>
<evidence type="ECO:0000313" key="4">
    <source>
        <dbReference type="Proteomes" id="UP000594638"/>
    </source>
</evidence>
<reference evidence="3 4" key="1">
    <citation type="submission" date="2019-12" db="EMBL/GenBank/DDBJ databases">
        <authorList>
            <person name="Alioto T."/>
            <person name="Alioto T."/>
            <person name="Gomez Garrido J."/>
        </authorList>
    </citation>
    <scope>NUCLEOTIDE SEQUENCE [LARGE SCALE GENOMIC DNA]</scope>
</reference>
<sequence length="233" mass="26571">MSFYNYIWYMYKLMNFASRLLNYQELYLELKKLQKLVGDDCVDNNWLMGLLEDLVGATFAWISSKSEIWSISEEDLADHHADFMQFLLDTQFLVEIARFGGYLSDDIINAFLDIISHLESSFISSGFNPMRDLNDKGWPGNAATKALEKLQELEEKELLENENSDTHGEESLHADAARLSTDFISDVGDDGDSCQGKTSIQSDHVELGTGTYKEEECLPTRQREAPDPKEQVE</sequence>
<name>A0A8S0Q0Y4_OLEEU</name>
<dbReference type="GO" id="GO:0008104">
    <property type="term" value="P:intracellular protein localization"/>
    <property type="evidence" value="ECO:0007669"/>
    <property type="project" value="TreeGrafter"/>
</dbReference>
<dbReference type="Gramene" id="OE9A062860T1">
    <property type="protein sequence ID" value="OE9A062860C1"/>
    <property type="gene ID" value="OE9A062860"/>
</dbReference>
<evidence type="ECO:0000256" key="1">
    <source>
        <dbReference type="ARBA" id="ARBA00022448"/>
    </source>
</evidence>
<evidence type="ECO:0000313" key="3">
    <source>
        <dbReference type="EMBL" id="CAA2959923.1"/>
    </source>
</evidence>
<keyword evidence="4" id="KW-1185">Reference proteome</keyword>
<comment type="caution">
    <text evidence="3">The sequence shown here is derived from an EMBL/GenBank/DDBJ whole genome shotgun (WGS) entry which is preliminary data.</text>
</comment>
<keyword evidence="1" id="KW-0813">Transport</keyword>
<gene>
    <name evidence="3" type="ORF">OLEA9_A062860</name>
</gene>
<dbReference type="GO" id="GO:0000145">
    <property type="term" value="C:exocyst"/>
    <property type="evidence" value="ECO:0007669"/>
    <property type="project" value="InterPro"/>
</dbReference>
<dbReference type="Proteomes" id="UP000594638">
    <property type="component" value="Unassembled WGS sequence"/>
</dbReference>
<proteinExistence type="predicted"/>
<dbReference type="GO" id="GO:0006893">
    <property type="term" value="P:Golgi to plasma membrane transport"/>
    <property type="evidence" value="ECO:0007669"/>
    <property type="project" value="TreeGrafter"/>
</dbReference>